<keyword evidence="2" id="KW-0217">Developmental protein</keyword>
<accession>A0A0A9XCK3</accession>
<dbReference type="PANTHER" id="PTHR15722:SF2">
    <property type="entry name" value="INTRAFLAGELLAR TRANSPORT PROTEIN 172 HOMOLOG"/>
    <property type="match status" value="1"/>
</dbReference>
<keyword evidence="5" id="KW-0802">TPR repeat</keyword>
<evidence type="ECO:0000256" key="8">
    <source>
        <dbReference type="ARBA" id="ARBA00038130"/>
    </source>
</evidence>
<evidence type="ECO:0000256" key="3">
    <source>
        <dbReference type="ARBA" id="ARBA00022574"/>
    </source>
</evidence>
<dbReference type="Gene3D" id="2.130.10.10">
    <property type="entry name" value="YVTN repeat-like/Quinoprotein amine dehydrogenase"/>
    <property type="match status" value="1"/>
</dbReference>
<organism evidence="9">
    <name type="scientific">Lygus hesperus</name>
    <name type="common">Western plant bug</name>
    <dbReference type="NCBI Taxonomy" id="30085"/>
    <lineage>
        <taxon>Eukaryota</taxon>
        <taxon>Metazoa</taxon>
        <taxon>Ecdysozoa</taxon>
        <taxon>Arthropoda</taxon>
        <taxon>Hexapoda</taxon>
        <taxon>Insecta</taxon>
        <taxon>Pterygota</taxon>
        <taxon>Neoptera</taxon>
        <taxon>Paraneoptera</taxon>
        <taxon>Hemiptera</taxon>
        <taxon>Heteroptera</taxon>
        <taxon>Panheteroptera</taxon>
        <taxon>Cimicomorpha</taxon>
        <taxon>Miridae</taxon>
        <taxon>Mirini</taxon>
        <taxon>Lygus</taxon>
    </lineage>
</organism>
<reference evidence="9" key="1">
    <citation type="journal article" date="2014" name="PLoS ONE">
        <title>Transcriptome-Based Identification of ABC Transporters in the Western Tarnished Plant Bug Lygus hesperus.</title>
        <authorList>
            <person name="Hull J.J."/>
            <person name="Chaney K."/>
            <person name="Geib S.M."/>
            <person name="Fabrick J.A."/>
            <person name="Brent C.S."/>
            <person name="Walsh D."/>
            <person name="Lavine L.C."/>
        </authorList>
    </citation>
    <scope>NUCLEOTIDE SEQUENCE</scope>
</reference>
<keyword evidence="6" id="KW-0969">Cilium</keyword>
<dbReference type="PANTHER" id="PTHR15722">
    <property type="entry name" value="IFT140/172-RELATED"/>
    <property type="match status" value="1"/>
</dbReference>
<evidence type="ECO:0000256" key="7">
    <source>
        <dbReference type="ARBA" id="ARBA00023273"/>
    </source>
</evidence>
<comment type="similarity">
    <text evidence="8">Belongs to the IFT172 family.</text>
</comment>
<evidence type="ECO:0000256" key="4">
    <source>
        <dbReference type="ARBA" id="ARBA00022737"/>
    </source>
</evidence>
<protein>
    <submittedName>
        <fullName evidence="9">Uncharacterized protein</fullName>
    </submittedName>
</protein>
<dbReference type="InterPro" id="IPR015943">
    <property type="entry name" value="WD40/YVTN_repeat-like_dom_sf"/>
</dbReference>
<dbReference type="GO" id="GO:0036064">
    <property type="term" value="C:ciliary basal body"/>
    <property type="evidence" value="ECO:0007669"/>
    <property type="project" value="TreeGrafter"/>
</dbReference>
<dbReference type="GO" id="GO:0042073">
    <property type="term" value="P:intraciliary transport"/>
    <property type="evidence" value="ECO:0007669"/>
    <property type="project" value="TreeGrafter"/>
</dbReference>
<dbReference type="GO" id="GO:0005930">
    <property type="term" value="C:axoneme"/>
    <property type="evidence" value="ECO:0007669"/>
    <property type="project" value="TreeGrafter"/>
</dbReference>
<evidence type="ECO:0000313" key="9">
    <source>
        <dbReference type="EMBL" id="JAG14820.1"/>
    </source>
</evidence>
<dbReference type="SMART" id="SM00320">
    <property type="entry name" value="WD40"/>
    <property type="match status" value="2"/>
</dbReference>
<evidence type="ECO:0000256" key="1">
    <source>
        <dbReference type="ARBA" id="ARBA00004138"/>
    </source>
</evidence>
<keyword evidence="4" id="KW-0677">Repeat</keyword>
<sequence>MELVAFGTQEGKVKVGVLKANKAQTLYAHNHAVVALTTSLDRTKLLCGHLDGAIFVYNFDASADSEGKMSGMGNAPMLATNTNAEAAGARRIIVHPCPPQVLAWGEHVIVGGADCAVTFYNPQNGHKVQSREFSVRVDGEITSGACNPSGTSFVSGSRDKLRVFNFNIRSRKWEEGVVVDLPNSYTLPLLRWKDDGSRLCVATLTGAVEMFDTCMRRYRVQNNAFELTYVCHNQVIVRRMSNGTQLVLRSAMGHEITKVHVQKERFLVAHTPASLLVGDLITCQLS</sequence>
<name>A0A0A9XCK3_LYGHE</name>
<dbReference type="SUPFAM" id="SSF50978">
    <property type="entry name" value="WD40 repeat-like"/>
    <property type="match status" value="1"/>
</dbReference>
<dbReference type="InterPro" id="IPR036322">
    <property type="entry name" value="WD40_repeat_dom_sf"/>
</dbReference>
<dbReference type="EMBL" id="GBHO01028784">
    <property type="protein sequence ID" value="JAG14820.1"/>
    <property type="molecule type" value="Transcribed_RNA"/>
</dbReference>
<proteinExistence type="inferred from homology"/>
<keyword evidence="3" id="KW-0853">WD repeat</keyword>
<evidence type="ECO:0000256" key="2">
    <source>
        <dbReference type="ARBA" id="ARBA00022473"/>
    </source>
</evidence>
<evidence type="ECO:0000256" key="5">
    <source>
        <dbReference type="ARBA" id="ARBA00022803"/>
    </source>
</evidence>
<dbReference type="InterPro" id="IPR001680">
    <property type="entry name" value="WD40_rpt"/>
</dbReference>
<evidence type="ECO:0000256" key="6">
    <source>
        <dbReference type="ARBA" id="ARBA00023069"/>
    </source>
</evidence>
<reference evidence="9" key="2">
    <citation type="submission" date="2014-07" db="EMBL/GenBank/DDBJ databases">
        <authorList>
            <person name="Hull J."/>
        </authorList>
    </citation>
    <scope>NUCLEOTIDE SEQUENCE</scope>
</reference>
<dbReference type="GO" id="GO:0030992">
    <property type="term" value="C:intraciliary transport particle B"/>
    <property type="evidence" value="ECO:0007669"/>
    <property type="project" value="TreeGrafter"/>
</dbReference>
<dbReference type="AlphaFoldDB" id="A0A0A9XCK3"/>
<keyword evidence="7" id="KW-0966">Cell projection</keyword>
<comment type="subcellular location">
    <subcellularLocation>
        <location evidence="1">Cell projection</location>
        <location evidence="1">Cilium</location>
    </subcellularLocation>
</comment>
<gene>
    <name evidence="9" type="ORF">CM83_33783</name>
</gene>